<reference evidence="2 3" key="1">
    <citation type="journal article" date="2024" name="IMA Fungus">
        <title>IMA Genome - F19 : A genome assembly and annotation guide to empower mycologists, including annotated draft genome sequences of Ceratocystis pirilliformis, Diaporthe australafricana, Fusarium ophioides, Paecilomyces lecythidis, and Sporothrix stenoceras.</title>
        <authorList>
            <person name="Aylward J."/>
            <person name="Wilson A.M."/>
            <person name="Visagie C.M."/>
            <person name="Spraker J."/>
            <person name="Barnes I."/>
            <person name="Buitendag C."/>
            <person name="Ceriani C."/>
            <person name="Del Mar Angel L."/>
            <person name="du Plessis D."/>
            <person name="Fuchs T."/>
            <person name="Gasser K."/>
            <person name="Kramer D."/>
            <person name="Li W."/>
            <person name="Munsamy K."/>
            <person name="Piso A."/>
            <person name="Price J.L."/>
            <person name="Sonnekus B."/>
            <person name="Thomas C."/>
            <person name="van der Nest A."/>
            <person name="van Dijk A."/>
            <person name="van Heerden A."/>
            <person name="van Vuuren N."/>
            <person name="Yilmaz N."/>
            <person name="Duong T.A."/>
            <person name="van der Merwe N.A."/>
            <person name="Wingfield M.J."/>
            <person name="Wingfield B.D."/>
        </authorList>
    </citation>
    <scope>NUCLEOTIDE SEQUENCE [LARGE SCALE GENOMIC DNA]</scope>
    <source>
        <strain evidence="2 3">CMW 18300</strain>
    </source>
</reference>
<dbReference type="Pfam" id="PF00069">
    <property type="entry name" value="Pkinase"/>
    <property type="match status" value="1"/>
</dbReference>
<dbReference type="PANTHER" id="PTHR24359">
    <property type="entry name" value="SERINE/THREONINE-PROTEIN KINASE SBK1"/>
    <property type="match status" value="1"/>
</dbReference>
<dbReference type="InterPro" id="IPR011009">
    <property type="entry name" value="Kinase-like_dom_sf"/>
</dbReference>
<dbReference type="EMBL" id="JAWRVE010000089">
    <property type="protein sequence ID" value="KAL1860681.1"/>
    <property type="molecule type" value="Genomic_DNA"/>
</dbReference>
<dbReference type="InterPro" id="IPR000719">
    <property type="entry name" value="Prot_kinase_dom"/>
</dbReference>
<dbReference type="InterPro" id="IPR008271">
    <property type="entry name" value="Ser/Thr_kinase_AS"/>
</dbReference>
<evidence type="ECO:0000313" key="2">
    <source>
        <dbReference type="EMBL" id="KAL1860681.1"/>
    </source>
</evidence>
<protein>
    <recommendedName>
        <fullName evidence="1">Protein kinase domain-containing protein</fullName>
    </recommendedName>
</protein>
<dbReference type="SUPFAM" id="SSF56112">
    <property type="entry name" value="Protein kinase-like (PK-like)"/>
    <property type="match status" value="1"/>
</dbReference>
<keyword evidence="3" id="KW-1185">Reference proteome</keyword>
<evidence type="ECO:0000313" key="3">
    <source>
        <dbReference type="Proteomes" id="UP001583177"/>
    </source>
</evidence>
<name>A0ABR3WFX5_9PEZI</name>
<feature type="domain" description="Protein kinase" evidence="1">
    <location>
        <begin position="32"/>
        <end position="370"/>
    </location>
</feature>
<dbReference type="PANTHER" id="PTHR24359:SF1">
    <property type="entry name" value="INHIBITOR OF NUCLEAR FACTOR KAPPA-B KINASE EPSILON SUBUNIT HOMOLOG 1-RELATED"/>
    <property type="match status" value="1"/>
</dbReference>
<dbReference type="Gene3D" id="1.10.510.10">
    <property type="entry name" value="Transferase(Phosphotransferase) domain 1"/>
    <property type="match status" value="1"/>
</dbReference>
<comment type="caution">
    <text evidence="2">The sequence shown here is derived from an EMBL/GenBank/DDBJ whole genome shotgun (WGS) entry which is preliminary data.</text>
</comment>
<dbReference type="SMART" id="SM00220">
    <property type="entry name" value="S_TKc"/>
    <property type="match status" value="1"/>
</dbReference>
<accession>A0ABR3WFX5</accession>
<evidence type="ECO:0000259" key="1">
    <source>
        <dbReference type="PROSITE" id="PS50011"/>
    </source>
</evidence>
<gene>
    <name evidence="2" type="ORF">Daus18300_009024</name>
</gene>
<dbReference type="Proteomes" id="UP001583177">
    <property type="component" value="Unassembled WGS sequence"/>
</dbReference>
<proteinExistence type="predicted"/>
<sequence length="370" mass="42215">MQFQVYTPFLTDIYSGKDREIVTFPEEVSMPWIRKTRLGEHILGEVSYVEEIEIHPGNHDLAENIEKCFALKTFEDRLAPGLSQKRFKQEVKANLEALKHDRIVRLLTAFSYRERFYLLLPFANEGSLEKLWTSYIPDGIVPESTDDIVPESTDGIVPESTEARVADWYSDKWLLGECLGITEALVATHGLINDSAEDQNGLLHADIKPENILCFRESSLGTSSIALRLADFGEAKRLEADVALKSSNLAHIMTYRPPEHSTDSRITLKYDIWSLGCLFLEFVTWAILGQDGIESFRKTREDEEKDPAVNENHDQLIEDIFFKAVKQNSAPLLLKRLKLGRGKETKVKCWLWILKSVQGLEKYETSSKTC</sequence>
<organism evidence="2 3">
    <name type="scientific">Diaporthe australafricana</name>
    <dbReference type="NCBI Taxonomy" id="127596"/>
    <lineage>
        <taxon>Eukaryota</taxon>
        <taxon>Fungi</taxon>
        <taxon>Dikarya</taxon>
        <taxon>Ascomycota</taxon>
        <taxon>Pezizomycotina</taxon>
        <taxon>Sordariomycetes</taxon>
        <taxon>Sordariomycetidae</taxon>
        <taxon>Diaporthales</taxon>
        <taxon>Diaporthaceae</taxon>
        <taxon>Diaporthe</taxon>
    </lineage>
</organism>
<dbReference type="PROSITE" id="PS00108">
    <property type="entry name" value="PROTEIN_KINASE_ST"/>
    <property type="match status" value="1"/>
</dbReference>
<dbReference type="PROSITE" id="PS50011">
    <property type="entry name" value="PROTEIN_KINASE_DOM"/>
    <property type="match status" value="1"/>
</dbReference>